<dbReference type="PANTHER" id="PTHR10334">
    <property type="entry name" value="CYSTEINE-RICH SECRETORY PROTEIN-RELATED"/>
    <property type="match status" value="1"/>
</dbReference>
<evidence type="ECO:0000256" key="4">
    <source>
        <dbReference type="ARBA" id="ARBA00022729"/>
    </source>
</evidence>
<dbReference type="InterPro" id="IPR014044">
    <property type="entry name" value="CAP_dom"/>
</dbReference>
<dbReference type="PIRSF" id="PIRSF038921">
    <property type="entry name" value="P14a"/>
    <property type="match status" value="1"/>
</dbReference>
<dbReference type="SUPFAM" id="SSF55797">
    <property type="entry name" value="PR-1-like"/>
    <property type="match status" value="1"/>
</dbReference>
<comment type="similarity">
    <text evidence="2">Belongs to the CRISP family.</text>
</comment>
<dbReference type="InterPro" id="IPR001283">
    <property type="entry name" value="CRISP-related"/>
</dbReference>
<dbReference type="Gene3D" id="3.40.33.10">
    <property type="entry name" value="CAP"/>
    <property type="match status" value="1"/>
</dbReference>
<evidence type="ECO:0000259" key="5">
    <source>
        <dbReference type="SMART" id="SM00198"/>
    </source>
</evidence>
<dbReference type="GO" id="GO:0005576">
    <property type="term" value="C:extracellular region"/>
    <property type="evidence" value="ECO:0007669"/>
    <property type="project" value="UniProtKB-SubCell"/>
</dbReference>
<dbReference type="EMBL" id="LR899009">
    <property type="protein sequence ID" value="CAD7079262.1"/>
    <property type="molecule type" value="Genomic_DNA"/>
</dbReference>
<sequence>MTKKLRNSIISVHNEYRNELSCGLVEDVNKIPFPPAAKMRELKWDNELEYLAGLHVQHCTVAQDECRITSRFKLVGQNVGAIIGCVPNIGGLQIGAATNEILRQWFNEHLGATYRSSDEFQSEPQTDQFFQMINDKTARVGCALALCSFNTTDNILLLTCNYSYKTVNDEAVYTAGAIVTKCDRANSRPSANYRCLCDLDNINLIKRSQPNKAKRLQKKII</sequence>
<keyword evidence="4" id="KW-0732">Signal</keyword>
<proteinExistence type="inferred from homology"/>
<comment type="subcellular location">
    <subcellularLocation>
        <location evidence="1">Secreted</location>
    </subcellularLocation>
</comment>
<dbReference type="PRINTS" id="PR00838">
    <property type="entry name" value="V5ALLERGEN"/>
</dbReference>
<evidence type="ECO:0000313" key="7">
    <source>
        <dbReference type="Proteomes" id="UP000594454"/>
    </source>
</evidence>
<evidence type="ECO:0000256" key="2">
    <source>
        <dbReference type="ARBA" id="ARBA00009923"/>
    </source>
</evidence>
<evidence type="ECO:0000256" key="1">
    <source>
        <dbReference type="ARBA" id="ARBA00004613"/>
    </source>
</evidence>
<feature type="domain" description="SCP" evidence="5">
    <location>
        <begin position="4"/>
        <end position="171"/>
    </location>
</feature>
<dbReference type="OrthoDB" id="414826at2759"/>
<keyword evidence="7" id="KW-1185">Reference proteome</keyword>
<accession>A0A7R8UED8</accession>
<dbReference type="Pfam" id="PF00188">
    <property type="entry name" value="CAP"/>
    <property type="match status" value="1"/>
</dbReference>
<evidence type="ECO:0000256" key="3">
    <source>
        <dbReference type="ARBA" id="ARBA00022525"/>
    </source>
</evidence>
<keyword evidence="3" id="KW-0964">Secreted</keyword>
<reference evidence="6 7" key="1">
    <citation type="submission" date="2020-11" db="EMBL/GenBank/DDBJ databases">
        <authorList>
            <person name="Wallbank WR R."/>
            <person name="Pardo Diaz C."/>
            <person name="Kozak K."/>
            <person name="Martin S."/>
            <person name="Jiggins C."/>
            <person name="Moest M."/>
            <person name="Warren A I."/>
            <person name="Generalovic N T."/>
            <person name="Byers J.R.P. K."/>
            <person name="Montejo-Kovacevich G."/>
            <person name="Yen C E."/>
        </authorList>
    </citation>
    <scope>NUCLEOTIDE SEQUENCE [LARGE SCALE GENOMIC DNA]</scope>
</reference>
<dbReference type="InterPro" id="IPR002413">
    <property type="entry name" value="V5_allergen-like"/>
</dbReference>
<dbReference type="InParanoid" id="A0A7R8UED8"/>
<dbReference type="InterPro" id="IPR035940">
    <property type="entry name" value="CAP_sf"/>
</dbReference>
<dbReference type="InterPro" id="IPR034763">
    <property type="entry name" value="P14a_insect"/>
</dbReference>
<organism evidence="6 7">
    <name type="scientific">Hermetia illucens</name>
    <name type="common">Black soldier fly</name>
    <dbReference type="NCBI Taxonomy" id="343691"/>
    <lineage>
        <taxon>Eukaryota</taxon>
        <taxon>Metazoa</taxon>
        <taxon>Ecdysozoa</taxon>
        <taxon>Arthropoda</taxon>
        <taxon>Hexapoda</taxon>
        <taxon>Insecta</taxon>
        <taxon>Pterygota</taxon>
        <taxon>Neoptera</taxon>
        <taxon>Endopterygota</taxon>
        <taxon>Diptera</taxon>
        <taxon>Brachycera</taxon>
        <taxon>Stratiomyomorpha</taxon>
        <taxon>Stratiomyidae</taxon>
        <taxon>Hermetiinae</taxon>
        <taxon>Hermetia</taxon>
    </lineage>
</organism>
<evidence type="ECO:0000313" key="6">
    <source>
        <dbReference type="EMBL" id="CAD7079262.1"/>
    </source>
</evidence>
<dbReference type="SMART" id="SM00198">
    <property type="entry name" value="SCP"/>
    <property type="match status" value="1"/>
</dbReference>
<name>A0A7R8UED8_HERIL</name>
<dbReference type="CDD" id="cd05380">
    <property type="entry name" value="CAP_euk"/>
    <property type="match status" value="1"/>
</dbReference>
<dbReference type="AlphaFoldDB" id="A0A7R8UED8"/>
<protein>
    <recommendedName>
        <fullName evidence="5">SCP domain-containing protein</fullName>
    </recommendedName>
</protein>
<gene>
    <name evidence="6" type="ORF">HERILL_LOCUS2483</name>
</gene>
<dbReference type="Proteomes" id="UP000594454">
    <property type="component" value="Chromosome 1"/>
</dbReference>